<dbReference type="CDD" id="cd07516">
    <property type="entry name" value="HAD_Pase"/>
    <property type="match status" value="1"/>
</dbReference>
<dbReference type="InterPro" id="IPR000150">
    <property type="entry name" value="Cof"/>
</dbReference>
<dbReference type="Gene3D" id="3.30.1240.10">
    <property type="match status" value="1"/>
</dbReference>
<dbReference type="GO" id="GO:0000287">
    <property type="term" value="F:magnesium ion binding"/>
    <property type="evidence" value="ECO:0007669"/>
    <property type="project" value="TreeGrafter"/>
</dbReference>
<protein>
    <submittedName>
        <fullName evidence="1">Cof-type HAD-IIB family hydrolase</fullName>
    </submittedName>
</protein>
<reference evidence="1 2" key="1">
    <citation type="submission" date="2018-11" db="EMBL/GenBank/DDBJ databases">
        <title>Genomes From Bacteria Associated with the Canine Oral Cavity: a Test Case for Automated Genome-Based Taxonomic Assignment.</title>
        <authorList>
            <person name="Coil D.A."/>
            <person name="Jospin G."/>
            <person name="Darling A.E."/>
            <person name="Wallis C."/>
            <person name="Davis I.J."/>
            <person name="Harris S."/>
            <person name="Eisen J.A."/>
            <person name="Holcombe L.J."/>
            <person name="O'Flynn C."/>
        </authorList>
    </citation>
    <scope>NUCLEOTIDE SEQUENCE [LARGE SCALE GENOMIC DNA]</scope>
    <source>
        <strain evidence="1 2">OH4621_COT-116</strain>
    </source>
</reference>
<name>A0A3P1VCL4_9STRE</name>
<dbReference type="SUPFAM" id="SSF56784">
    <property type="entry name" value="HAD-like"/>
    <property type="match status" value="1"/>
</dbReference>
<dbReference type="PANTHER" id="PTHR10000:SF23">
    <property type="entry name" value="5-AMINO-6-(5-PHOSPHO-D-RIBITYLAMINO)URACIL PHOSPHATASE YITU"/>
    <property type="match status" value="1"/>
</dbReference>
<dbReference type="STRING" id="1123309.GCA_000377005_00873"/>
<sequence>MKKKIIALDLDGTLLNSNSQLSDYTIHVIQEVKKAGHTVLIATGRPYRMAKTFYHQLKLDTPMINFNGSLTHIPNKKWGFEQEILIDKQYLIDFLDHKKSFEAIFIAGEYKNKFFITQDNIDEIYPSLMGVDKITPDTLIRRERITSDPHSILMHTRAEDRYALADEMNKHFKYELEINTWGGPLHILETCAKGVSKATALSYLLDHYKASPEDLIAFGDEHNDVEMLEFAGVGYAMKNASDRLIPYADRMTQFNNDEDGVARELEALFL</sequence>
<dbReference type="EMBL" id="RQZA01000004">
    <property type="protein sequence ID" value="RRD31356.1"/>
    <property type="molecule type" value="Genomic_DNA"/>
</dbReference>
<evidence type="ECO:0000313" key="2">
    <source>
        <dbReference type="Proteomes" id="UP000281771"/>
    </source>
</evidence>
<dbReference type="NCBIfam" id="TIGR01484">
    <property type="entry name" value="HAD-SF-IIB"/>
    <property type="match status" value="1"/>
</dbReference>
<proteinExistence type="predicted"/>
<dbReference type="GO" id="GO:0005829">
    <property type="term" value="C:cytosol"/>
    <property type="evidence" value="ECO:0007669"/>
    <property type="project" value="TreeGrafter"/>
</dbReference>
<dbReference type="Pfam" id="PF08282">
    <property type="entry name" value="Hydrolase_3"/>
    <property type="match status" value="1"/>
</dbReference>
<comment type="caution">
    <text evidence="1">The sequence shown here is derived from an EMBL/GenBank/DDBJ whole genome shotgun (WGS) entry which is preliminary data.</text>
</comment>
<dbReference type="InterPro" id="IPR006379">
    <property type="entry name" value="HAD-SF_hydro_IIB"/>
</dbReference>
<dbReference type="Gene3D" id="3.40.50.1000">
    <property type="entry name" value="HAD superfamily/HAD-like"/>
    <property type="match status" value="1"/>
</dbReference>
<dbReference type="SFLD" id="SFLDG01140">
    <property type="entry name" value="C2.B:_Phosphomannomutase_and_P"/>
    <property type="match status" value="1"/>
</dbReference>
<dbReference type="InterPro" id="IPR036412">
    <property type="entry name" value="HAD-like_sf"/>
</dbReference>
<gene>
    <name evidence="1" type="ORF">EII38_06140</name>
</gene>
<dbReference type="InterPro" id="IPR023214">
    <property type="entry name" value="HAD_sf"/>
</dbReference>
<accession>A0A3P1VCL4</accession>
<dbReference type="PROSITE" id="PS01228">
    <property type="entry name" value="COF_1"/>
    <property type="match status" value="1"/>
</dbReference>
<evidence type="ECO:0000313" key="1">
    <source>
        <dbReference type="EMBL" id="RRD31356.1"/>
    </source>
</evidence>
<dbReference type="NCBIfam" id="TIGR00099">
    <property type="entry name" value="Cof-subfamily"/>
    <property type="match status" value="1"/>
</dbReference>
<dbReference type="AlphaFoldDB" id="A0A3P1VCL4"/>
<keyword evidence="1" id="KW-0378">Hydrolase</keyword>
<dbReference type="RefSeq" id="WP_018166796.1">
    <property type="nucleotide sequence ID" value="NZ_RQZA01000004.1"/>
</dbReference>
<keyword evidence="2" id="KW-1185">Reference proteome</keyword>
<dbReference type="PANTHER" id="PTHR10000">
    <property type="entry name" value="PHOSPHOSERINE PHOSPHATASE"/>
    <property type="match status" value="1"/>
</dbReference>
<organism evidence="1 2">
    <name type="scientific">Streptococcus minor</name>
    <dbReference type="NCBI Taxonomy" id="229549"/>
    <lineage>
        <taxon>Bacteria</taxon>
        <taxon>Bacillati</taxon>
        <taxon>Bacillota</taxon>
        <taxon>Bacilli</taxon>
        <taxon>Lactobacillales</taxon>
        <taxon>Streptococcaceae</taxon>
        <taxon>Streptococcus</taxon>
    </lineage>
</organism>
<dbReference type="Proteomes" id="UP000281771">
    <property type="component" value="Unassembled WGS sequence"/>
</dbReference>
<dbReference type="GO" id="GO:0016791">
    <property type="term" value="F:phosphatase activity"/>
    <property type="evidence" value="ECO:0007669"/>
    <property type="project" value="TreeGrafter"/>
</dbReference>
<dbReference type="SFLD" id="SFLDS00003">
    <property type="entry name" value="Haloacid_Dehalogenase"/>
    <property type="match status" value="1"/>
</dbReference>